<gene>
    <name evidence="1" type="ORF">UFOVP1112_2</name>
    <name evidence="2" type="ORF">UFOVP1385_23</name>
    <name evidence="3" type="ORF">UFOVP1478_19</name>
</gene>
<dbReference type="EMBL" id="LR797063">
    <property type="protein sequence ID" value="CAB4184439.1"/>
    <property type="molecule type" value="Genomic_DNA"/>
</dbReference>
<protein>
    <submittedName>
        <fullName evidence="1">Uncharacterized protein</fullName>
    </submittedName>
</protein>
<evidence type="ECO:0000313" key="1">
    <source>
        <dbReference type="EMBL" id="CAB4184439.1"/>
    </source>
</evidence>
<reference evidence="1" key="1">
    <citation type="submission" date="2020-05" db="EMBL/GenBank/DDBJ databases">
        <authorList>
            <person name="Chiriac C."/>
            <person name="Salcher M."/>
            <person name="Ghai R."/>
            <person name="Kavagutti S V."/>
        </authorList>
    </citation>
    <scope>NUCLEOTIDE SEQUENCE</scope>
</reference>
<proteinExistence type="predicted"/>
<dbReference type="EMBL" id="LR797425">
    <property type="protein sequence ID" value="CAB4215345.1"/>
    <property type="molecule type" value="Genomic_DNA"/>
</dbReference>
<organism evidence="1">
    <name type="scientific">uncultured Caudovirales phage</name>
    <dbReference type="NCBI Taxonomy" id="2100421"/>
    <lineage>
        <taxon>Viruses</taxon>
        <taxon>Duplodnaviria</taxon>
        <taxon>Heunggongvirae</taxon>
        <taxon>Uroviricota</taxon>
        <taxon>Caudoviricetes</taxon>
        <taxon>Peduoviridae</taxon>
        <taxon>Maltschvirus</taxon>
        <taxon>Maltschvirus maltsch</taxon>
    </lineage>
</organism>
<accession>A0A6J5QIH3</accession>
<dbReference type="EMBL" id="LR797335">
    <property type="protein sequence ID" value="CAB4203989.1"/>
    <property type="molecule type" value="Genomic_DNA"/>
</dbReference>
<evidence type="ECO:0000313" key="3">
    <source>
        <dbReference type="EMBL" id="CAB4215345.1"/>
    </source>
</evidence>
<evidence type="ECO:0000313" key="2">
    <source>
        <dbReference type="EMBL" id="CAB4203989.1"/>
    </source>
</evidence>
<name>A0A6J5QIH3_9CAUD</name>
<sequence>MAKKYYSNSAKAMKQAGSMIKEDMSAPCLLPREVIDREFPSAGYGLQNGYHDLFGGVQAQLHKDESDLKKAFSPKKW</sequence>